<evidence type="ECO:0000256" key="1">
    <source>
        <dbReference type="SAM" id="Coils"/>
    </source>
</evidence>
<sequence>MEIQCSDLPTMTDGKLRAIQNLLEEWLIAANISQEIIDGCQMHVVTQEKGTSTTRPVAVRSQMPTGIGLVVKIRLPGKGNDSCFAGNFLFPHGTNLNEIEALLRGKEEQMSVTFRGGKKGMKTAFLSLEAGKMTIEEKARIFCERLKQKLHGGADFSTKDLTEEDAAVIEYGSRDILIACLINFVRLGVIEHRNGKGMYRLSQAVLNSDTPIPITLEDFYLALNDQQQAALPLLRSPECQEAVTGRSEFRFPGTFPLEEEDRRSFVELAYQVGLFSKRGKNGNGVEGEVWCLNVSVYDEVIALHKHMTTVEPSADIPPSVLSGLSVPMKEVSERKPTEQELLHTLRQQKADLHTQWEQTRQEYFRLEDLFQDKKTHLDSIREQIARLQQEETRQALELLQIEEQRQTAKSFVDACSDKQIECERNIEAIIRPHQDVIRDLILEAATTLGVDPRLLLGKINESI</sequence>
<dbReference type="EMBL" id="LCAH01000007">
    <property type="protein sequence ID" value="KKR86913.1"/>
    <property type="molecule type" value="Genomic_DNA"/>
</dbReference>
<proteinExistence type="predicted"/>
<feature type="coiled-coil region" evidence="1">
    <location>
        <begin position="370"/>
        <end position="404"/>
    </location>
</feature>
<name>A0A0G0UD79_9BACT</name>
<protein>
    <submittedName>
        <fullName evidence="2">Uncharacterized protein</fullName>
    </submittedName>
</protein>
<reference evidence="2 3" key="1">
    <citation type="journal article" date="2015" name="Nature">
        <title>rRNA introns, odd ribosomes, and small enigmatic genomes across a large radiation of phyla.</title>
        <authorList>
            <person name="Brown C.T."/>
            <person name="Hug L.A."/>
            <person name="Thomas B.C."/>
            <person name="Sharon I."/>
            <person name="Castelle C.J."/>
            <person name="Singh A."/>
            <person name="Wilkins M.J."/>
            <person name="Williams K.H."/>
            <person name="Banfield J.F."/>
        </authorList>
    </citation>
    <scope>NUCLEOTIDE SEQUENCE [LARGE SCALE GENOMIC DNA]</scope>
</reference>
<gene>
    <name evidence="2" type="ORF">UU35_C0007G0059</name>
</gene>
<evidence type="ECO:0000313" key="3">
    <source>
        <dbReference type="Proteomes" id="UP000034616"/>
    </source>
</evidence>
<evidence type="ECO:0000313" key="2">
    <source>
        <dbReference type="EMBL" id="KKR86913.1"/>
    </source>
</evidence>
<dbReference type="Proteomes" id="UP000034616">
    <property type="component" value="Unassembled WGS sequence"/>
</dbReference>
<keyword evidence="1" id="KW-0175">Coiled coil</keyword>
<comment type="caution">
    <text evidence="2">The sequence shown here is derived from an EMBL/GenBank/DDBJ whole genome shotgun (WGS) entry which is preliminary data.</text>
</comment>
<accession>A0A0G0UD79</accession>
<dbReference type="AlphaFoldDB" id="A0A0G0UD79"/>
<organism evidence="2 3">
    <name type="scientific">Candidatus Uhrbacteria bacterium GW2011_GWC2_41_11</name>
    <dbReference type="NCBI Taxonomy" id="1618985"/>
    <lineage>
        <taxon>Bacteria</taxon>
        <taxon>Candidatus Uhriibacteriota</taxon>
    </lineage>
</organism>